<sequence>MNFSPIILVSIPSLFFFSNNQAFSQVIKGQTVDHANNRLPYSTVTIFSVSKEKLKIINSDSTGSFTFGMLPSYKFIAASYMGNVSDTLTVQDKGLHILKVDNYTSIDTVNIDKDQHRVEHLADRFLFTPSRRFIKGSSALDAVKNAPLIDFNQKDESFSIIGKEGTTIYINNRKTELPKEMILAELRSNPAENLESIEIITNPGSEYSANTSGGIININLKRMSFEGLFGMANLSTEQGPDNTTVFNGALNYRRRNFALRISPFLNRSYNRRDTEYEIGNAPDQSTSTIEYHRKYMVIGGGVGTDYDLSKRTLLSFNGFVSTVNGDANSNSRTIFSSPDRNTENGIRSDDKYFYNFGNVFIQHKFDNSGNRILVFNIDYNQFEKKNKDRISTVGIGMEPQVSNNRIPQDFFNISEKLDYIHKLGKQSRLSLGAMHSYSKLNSNPFYEIYGSGQGSVNLAYDYKETYLAAYGTLNTNIGKRFNMNLGIRAENTQYRTREKLSFETLDTTYLKLFPSVSAVYTINKNNVLSGAASRKIQRPSMEMLFPGRIYQNENYYTENDPFLLPSLRNNVELMYSNKARHIFSLGYNKATDAFSKFIVQIPEEDKIIQRSTYINYGSYERWYATASTRNSAFKKKLDIVLSATLNLYDYEAKVAGNNNDIRNFNFNSILNLNYDCGKYMFVYSTLKFVSNSKTISQENFKNLTLFDLGARKSFGNLSVSIYLSDILNTSNVQTTSYLNTLSYNRYRFNYYTRSASLSLKYQFGNTKTKQVLNKSSANEEMRGRIN</sequence>
<evidence type="ECO:0000313" key="6">
    <source>
        <dbReference type="Proteomes" id="UP000595498"/>
    </source>
</evidence>
<name>A0ABX7CLE2_SPHMU</name>
<dbReference type="SUPFAM" id="SSF56935">
    <property type="entry name" value="Porins"/>
    <property type="match status" value="1"/>
</dbReference>
<dbReference type="PANTHER" id="PTHR40980:SF4">
    <property type="entry name" value="TONB-DEPENDENT RECEPTOR-LIKE BETA-BARREL DOMAIN-CONTAINING PROTEIN"/>
    <property type="match status" value="1"/>
</dbReference>
<feature type="domain" description="Outer membrane protein beta-barrel" evidence="4">
    <location>
        <begin position="363"/>
        <end position="761"/>
    </location>
</feature>
<evidence type="ECO:0000313" key="5">
    <source>
        <dbReference type="EMBL" id="QQT51516.1"/>
    </source>
</evidence>
<dbReference type="Gene3D" id="2.170.130.10">
    <property type="entry name" value="TonB-dependent receptor, plug domain"/>
    <property type="match status" value="1"/>
</dbReference>
<dbReference type="Pfam" id="PF14905">
    <property type="entry name" value="OMP_b-brl_3"/>
    <property type="match status" value="1"/>
</dbReference>
<proteinExistence type="predicted"/>
<dbReference type="Proteomes" id="UP000595498">
    <property type="component" value="Chromosome"/>
</dbReference>
<evidence type="ECO:0000256" key="2">
    <source>
        <dbReference type="ARBA" id="ARBA00023136"/>
    </source>
</evidence>
<organism evidence="5 6">
    <name type="scientific">Sphingobacterium multivorum</name>
    <dbReference type="NCBI Taxonomy" id="28454"/>
    <lineage>
        <taxon>Bacteria</taxon>
        <taxon>Pseudomonadati</taxon>
        <taxon>Bacteroidota</taxon>
        <taxon>Sphingobacteriia</taxon>
        <taxon>Sphingobacteriales</taxon>
        <taxon>Sphingobacteriaceae</taxon>
        <taxon>Sphingobacterium</taxon>
    </lineage>
</organism>
<dbReference type="PANTHER" id="PTHR40980">
    <property type="entry name" value="PLUG DOMAIN-CONTAINING PROTEIN"/>
    <property type="match status" value="1"/>
</dbReference>
<evidence type="ECO:0000256" key="1">
    <source>
        <dbReference type="ARBA" id="ARBA00004442"/>
    </source>
</evidence>
<keyword evidence="6" id="KW-1185">Reference proteome</keyword>
<gene>
    <name evidence="5" type="ORF">I6I98_14560</name>
</gene>
<dbReference type="InterPro" id="IPR041700">
    <property type="entry name" value="OMP_b-brl_3"/>
</dbReference>
<comment type="subcellular location">
    <subcellularLocation>
        <location evidence="1">Cell outer membrane</location>
    </subcellularLocation>
</comment>
<dbReference type="Gene3D" id="2.40.170.20">
    <property type="entry name" value="TonB-dependent receptor, beta-barrel domain"/>
    <property type="match status" value="1"/>
</dbReference>
<dbReference type="InterPro" id="IPR037066">
    <property type="entry name" value="Plug_dom_sf"/>
</dbReference>
<keyword evidence="5" id="KW-0675">Receptor</keyword>
<dbReference type="InterPro" id="IPR036942">
    <property type="entry name" value="Beta-barrel_TonB_sf"/>
</dbReference>
<keyword evidence="2" id="KW-0472">Membrane</keyword>
<evidence type="ECO:0000259" key="4">
    <source>
        <dbReference type="Pfam" id="PF14905"/>
    </source>
</evidence>
<evidence type="ECO:0000256" key="3">
    <source>
        <dbReference type="ARBA" id="ARBA00023237"/>
    </source>
</evidence>
<accession>A0ABX7CLE2</accession>
<dbReference type="EMBL" id="CP068224">
    <property type="protein sequence ID" value="QQT51516.1"/>
    <property type="molecule type" value="Genomic_DNA"/>
</dbReference>
<reference evidence="5 6" key="1">
    <citation type="submission" date="2021-01" db="EMBL/GenBank/DDBJ databases">
        <title>FDA dAtabase for Regulatory Grade micrObial Sequences (FDA-ARGOS): Supporting development and validation of Infectious Disease Dx tests.</title>
        <authorList>
            <person name="Sproer C."/>
            <person name="Gronow S."/>
            <person name="Severitt S."/>
            <person name="Schroder I."/>
            <person name="Tallon L."/>
            <person name="Sadzewicz L."/>
            <person name="Zhao X."/>
            <person name="Boylan J."/>
            <person name="Ott S."/>
            <person name="Bowen H."/>
            <person name="Vavikolanu K."/>
            <person name="Mehta A."/>
            <person name="Aluvathingal J."/>
            <person name="Nadendla S."/>
            <person name="Lowell S."/>
            <person name="Myers T."/>
            <person name="Yan Y."/>
            <person name="Sichtig H."/>
        </authorList>
    </citation>
    <scope>NUCLEOTIDE SEQUENCE [LARGE SCALE GENOMIC DNA]</scope>
    <source>
        <strain evidence="5 6">FDAARGOS_1141</strain>
    </source>
</reference>
<keyword evidence="3" id="KW-0998">Cell outer membrane</keyword>
<protein>
    <submittedName>
        <fullName evidence="5">TonB-dependent receptor family protein</fullName>
    </submittedName>
</protein>